<keyword evidence="1" id="KW-0812">Transmembrane</keyword>
<feature type="transmembrane region" description="Helical" evidence="1">
    <location>
        <begin position="44"/>
        <end position="62"/>
    </location>
</feature>
<dbReference type="AlphaFoldDB" id="A0A0P9EGR3"/>
<accession>A0A0P9EGR3</accession>
<proteinExistence type="predicted"/>
<evidence type="ECO:0000256" key="1">
    <source>
        <dbReference type="SAM" id="Phobius"/>
    </source>
</evidence>
<dbReference type="RefSeq" id="WP_054964777.1">
    <property type="nucleotide sequence ID" value="NZ_FMUN01000007.1"/>
</dbReference>
<dbReference type="EMBL" id="FMUN01000007">
    <property type="protein sequence ID" value="SCY54956.1"/>
    <property type="molecule type" value="Genomic_DNA"/>
</dbReference>
<evidence type="ECO:0000313" key="3">
    <source>
        <dbReference type="Proteomes" id="UP000183104"/>
    </source>
</evidence>
<keyword evidence="1" id="KW-1133">Transmembrane helix</keyword>
<reference evidence="3" key="1">
    <citation type="submission" date="2016-10" db="EMBL/GenBank/DDBJ databases">
        <authorList>
            <person name="Varghese N."/>
        </authorList>
    </citation>
    <scope>NUCLEOTIDE SEQUENCE [LARGE SCALE GENOMIC DNA]</scope>
    <source>
        <strain evidence="3">HL 19</strain>
    </source>
</reference>
<dbReference type="STRING" id="381306.AN478_01100"/>
<protein>
    <submittedName>
        <fullName evidence="2">N-ATPase, AtpR subunit</fullName>
    </submittedName>
</protein>
<sequence>MLLEPAWAVGAGGVAGVLAGVVYFRALRAVAGRLAREGAGRGPVVLGLAWRLALVVGLAAAVTYTGGTPGAVAMLVGLVLARVVVPRRREAA</sequence>
<evidence type="ECO:0000313" key="2">
    <source>
        <dbReference type="EMBL" id="SCY54956.1"/>
    </source>
</evidence>
<organism evidence="2 3">
    <name type="scientific">Thiohalorhabdus denitrificans</name>
    <dbReference type="NCBI Taxonomy" id="381306"/>
    <lineage>
        <taxon>Bacteria</taxon>
        <taxon>Pseudomonadati</taxon>
        <taxon>Pseudomonadota</taxon>
        <taxon>Gammaproteobacteria</taxon>
        <taxon>Thiohalorhabdales</taxon>
        <taxon>Thiohalorhabdaceae</taxon>
        <taxon>Thiohalorhabdus</taxon>
    </lineage>
</organism>
<gene>
    <name evidence="2" type="ORF">SAMN05661077_2448</name>
</gene>
<dbReference type="Proteomes" id="UP000183104">
    <property type="component" value="Unassembled WGS sequence"/>
</dbReference>
<name>A0A0P9EGR3_9GAMM</name>
<feature type="transmembrane region" description="Helical" evidence="1">
    <location>
        <begin position="6"/>
        <end position="24"/>
    </location>
</feature>
<keyword evidence="1" id="KW-0472">Membrane</keyword>
<keyword evidence="3" id="KW-1185">Reference proteome</keyword>
<feature type="transmembrane region" description="Helical" evidence="1">
    <location>
        <begin position="68"/>
        <end position="85"/>
    </location>
</feature>